<dbReference type="InterPro" id="IPR003888">
    <property type="entry name" value="FYrich_N"/>
</dbReference>
<feature type="compositionally biased region" description="Polar residues" evidence="17">
    <location>
        <begin position="713"/>
        <end position="734"/>
    </location>
</feature>
<evidence type="ECO:0000256" key="17">
    <source>
        <dbReference type="SAM" id="MobiDB-lite"/>
    </source>
</evidence>
<dbReference type="PROSITE" id="PS51805">
    <property type="entry name" value="EPHD"/>
    <property type="match status" value="1"/>
</dbReference>
<dbReference type="SMART" id="SM00541">
    <property type="entry name" value="FYRN"/>
    <property type="match status" value="1"/>
</dbReference>
<keyword evidence="11" id="KW-0805">Transcription regulation</keyword>
<feature type="compositionally biased region" description="Polar residues" evidence="17">
    <location>
        <begin position="98"/>
        <end position="115"/>
    </location>
</feature>
<evidence type="ECO:0000256" key="4">
    <source>
        <dbReference type="ARBA" id="ARBA00022679"/>
    </source>
</evidence>
<dbReference type="InterPro" id="IPR001214">
    <property type="entry name" value="SET_dom"/>
</dbReference>
<dbReference type="Pfam" id="PF00856">
    <property type="entry name" value="SET"/>
    <property type="match status" value="1"/>
</dbReference>
<feature type="compositionally biased region" description="Low complexity" evidence="17">
    <location>
        <begin position="1770"/>
        <end position="1785"/>
    </location>
</feature>
<evidence type="ECO:0000256" key="2">
    <source>
        <dbReference type="ARBA" id="ARBA00022553"/>
    </source>
</evidence>
<keyword evidence="6" id="KW-0479">Metal-binding</keyword>
<feature type="region of interest" description="Disordered" evidence="17">
    <location>
        <begin position="98"/>
        <end position="117"/>
    </location>
</feature>
<feature type="compositionally biased region" description="Low complexity" evidence="17">
    <location>
        <begin position="688"/>
        <end position="707"/>
    </location>
</feature>
<feature type="region of interest" description="Disordered" evidence="17">
    <location>
        <begin position="149"/>
        <end position="277"/>
    </location>
</feature>
<sequence>MECAEEGICLDGLCQQCRGLTGGLQIMLSNSMAGTLAGDACLCCKRHVTNIKSAVVCVGCKKFTHFECDPMGMLSPKDYKCKGCSKYPLVADRLLSSSSNEPTSPFVTTPQQPSMPENRLAEEFTAAVTSHQDLQRVPEDLYQLPAPVSRNQTQSEPNPDHPGPSPSAESESARASPFFQPSDDEEEFKPPGSRTYQPRGRGRGRGSRGKKPGSRGGGTAGLSTIDLMKTRTGGQPPSGIYGDKLGQGTRGKRGKGSRGSYGARGSKGKGTRGRRGRGQLAAGALSGNVMQHLTGMSFTATREVDEQLLEEFEEKQETTMEYVRTALVCPVNDEFLSKAIICLICGSTGKGEEASFICCANCAQAYHTYCVGVHEKIRETHVNRGWRCLDCSICEGCGDGKDESKLLLCDECDTSYHIYCLDPPLQKIPDGPWRCKYCSKCRRCNLPVQTMSELTKEGLCHACSSLRKCTRCKKLYQLNEPLIHCDNCNRWFHGRCEGLFSTEDLDNAVTNRMKCIDCRPMSRYYGQSYGAQGQQMLVVDNVILHREAEEILKSPFVPPQFRPDHTPGPAQRSGSFDFWSNVDDDYHEEVEVEEPRLNEYTVTGQPLKAESGMLSAEQTLQLQHNIDEEGVLENFNFDSVDDLEEDFDFDLLLEEFDQEEDTQTEDGIAEDLKDAFDLVKTEIKSETASQPGPSTSSASAPDPSQQPLGPTTFARSLNPALSRSSSQLEMSERIQNAATERWEEDEPLGDKATKAAVLYVNINFPNLKAKYPEWNDRVKYIQKQWRILSSEERKKYVEMARENRQQRGKVPRQKRVQSTNSTNSTSLDSPTLSTPPLGHGFPPQALGPQGFHPMAPGQMMPEGMAPPPGPPVHHPRPPVSGEVVRAYAMLRDLVYRHDVQKHRIGEELANLERHREAIVNKREELIEIPMPQRLSSLPEEERAQYEQFGERITTVQQDKEKVEEELQKSIGQLNELVQKSGIPREILNQYAQGSALQEKLMAGRQRLLENPSTGSGMGPPGMMIPGRPGLVPGVPHQPLPHFPNAAADLEPPKPKKKRTGIKKTGSVAGNNEYDLMLKRIGAHLQHQAFPRRALESVQSRGMGHLIEPGLTELPERLKGSESSLEHIRNPAKTPDPHPLEGEIFAETKFPFTDDIFVAGPPGYYPPANSSLVMAADVEALLASDATPCEIIYDEVDLADGVSRWQPMKILTRAKAVPREEDSDEDEIEVQVDVNEAELMKWYSTVKSEVPKEAHQLLFDKLAELLTNGKKIEYTMDTPPESPIESGFNLATVKQEPIARCGFCDKSMEDSSPRSNEPDEFCTYQCLYRNADAKKPIRVSELPTPQVPDSPSERRGAQQDGRGWSPFTAQVRETFLKIAQHRKELARYVPKMGIINSHIPYDRDQRQCQFCGQIGDAEPTYQGRLLNVDCGVWVHVNCALWSAEVFESPQTGSLSHVQKAIERSRQVRCEKCAHPGASLVCHKAECQSTYHLACARSMPGSKFLKDRSFICHRHQEVTNDVLVTTYESLRRLYVDRDENLLLAKLYDGDVDAPKMVLKIGALTLHSIGQLLPEQLKAFHNTEYIYPVGYHASRLFYFPPTSQDFSSVLYRIEYTCEIKEKEKKPNFEVRLCYTSQHNQLVEQTIGTGATAFDAWLPALKLVKIARDRMSSGEVLGHGRIAQYLKFSPLALSGETLFGLEGIGYFKIYESLPGVDSLYTYTFRHGGAPILELPLAENPSGCARTEPHFRTLIKKHRSKPMPLTSTETRDQPGTSAGTSRSGRARCSARGAGTYDSELQAAEMQRIWTASGISAEWVAAMKFGMGEPTSNAAIFSAYQTMKKEWKNTVYLARSKIQGLGLYAKRDIDMFSMIIEYKGELIRSEIREVREKQYNAKNMGVYMFRIDEEIVVDATMAGGCARYINHSCDPNCSTRIIQTGTQSEDKKIIITANRPIKAQKWMN</sequence>
<dbReference type="SUPFAM" id="SSF57903">
    <property type="entry name" value="FYVE/PHD zinc finger"/>
    <property type="match status" value="3"/>
</dbReference>
<dbReference type="GO" id="GO:0005700">
    <property type="term" value="C:polytene chromosome"/>
    <property type="evidence" value="ECO:0007669"/>
    <property type="project" value="UniProtKB-ARBA"/>
</dbReference>
<feature type="region of interest" description="Disordered" evidence="17">
    <location>
        <begin position="684"/>
        <end position="734"/>
    </location>
</feature>
<evidence type="ECO:0000256" key="5">
    <source>
        <dbReference type="ARBA" id="ARBA00022691"/>
    </source>
</evidence>
<feature type="coiled-coil region" evidence="16">
    <location>
        <begin position="908"/>
        <end position="979"/>
    </location>
</feature>
<evidence type="ECO:0000256" key="13">
    <source>
        <dbReference type="ARBA" id="ARBA00023242"/>
    </source>
</evidence>
<dbReference type="GO" id="GO:0044666">
    <property type="term" value="C:MLL3/4 complex"/>
    <property type="evidence" value="ECO:0007669"/>
    <property type="project" value="TreeGrafter"/>
</dbReference>
<dbReference type="GO" id="GO:0045944">
    <property type="term" value="P:positive regulation of transcription by RNA polymerase II"/>
    <property type="evidence" value="ECO:0007669"/>
    <property type="project" value="TreeGrafter"/>
</dbReference>
<comment type="caution">
    <text evidence="22">The sequence shown here is derived from an EMBL/GenBank/DDBJ whole genome shotgun (WGS) entry which is preliminary data.</text>
</comment>
<evidence type="ECO:0000259" key="21">
    <source>
        <dbReference type="PROSITE" id="PS51805"/>
    </source>
</evidence>
<dbReference type="GO" id="GO:0008270">
    <property type="term" value="F:zinc ion binding"/>
    <property type="evidence" value="ECO:0007669"/>
    <property type="project" value="UniProtKB-KW"/>
</dbReference>
<keyword evidence="23" id="KW-1185">Reference proteome</keyword>
<evidence type="ECO:0000259" key="19">
    <source>
        <dbReference type="PROSITE" id="PS50118"/>
    </source>
</evidence>
<feature type="region of interest" description="Disordered" evidence="17">
    <location>
        <begin position="1752"/>
        <end position="1785"/>
    </location>
</feature>
<dbReference type="Proteomes" id="UP001177023">
    <property type="component" value="Unassembled WGS sequence"/>
</dbReference>
<feature type="DNA-binding region" description="HMG box" evidence="15">
    <location>
        <begin position="749"/>
        <end position="815"/>
    </location>
</feature>
<dbReference type="Gene3D" id="3.30.40.10">
    <property type="entry name" value="Zinc/RING finger domain, C3HC4 (zinc finger)"/>
    <property type="match status" value="4"/>
</dbReference>
<name>A0AA36FVI2_9BILA</name>
<dbReference type="InterPro" id="IPR013083">
    <property type="entry name" value="Znf_RING/FYVE/PHD"/>
</dbReference>
<dbReference type="InterPro" id="IPR003889">
    <property type="entry name" value="FYrich_C"/>
</dbReference>
<evidence type="ECO:0000256" key="7">
    <source>
        <dbReference type="ARBA" id="ARBA00022737"/>
    </source>
</evidence>
<evidence type="ECO:0000313" key="22">
    <source>
        <dbReference type="EMBL" id="CAJ0566512.1"/>
    </source>
</evidence>
<keyword evidence="15" id="KW-0238">DNA-binding</keyword>
<evidence type="ECO:0000259" key="18">
    <source>
        <dbReference type="PROSITE" id="PS50016"/>
    </source>
</evidence>
<evidence type="ECO:0000256" key="16">
    <source>
        <dbReference type="SAM" id="Coils"/>
    </source>
</evidence>
<dbReference type="FunFam" id="3.30.40.10:FF:000002">
    <property type="entry name" value="Histone-lysine N-methyltransferase"/>
    <property type="match status" value="1"/>
</dbReference>
<keyword evidence="9" id="KW-0862">Zinc</keyword>
<proteinExistence type="predicted"/>
<evidence type="ECO:0000256" key="9">
    <source>
        <dbReference type="ARBA" id="ARBA00022833"/>
    </source>
</evidence>
<dbReference type="PROSITE" id="PS50118">
    <property type="entry name" value="HMG_BOX_2"/>
    <property type="match status" value="1"/>
</dbReference>
<reference evidence="22" key="1">
    <citation type="submission" date="2023-06" db="EMBL/GenBank/DDBJ databases">
        <authorList>
            <person name="Delattre M."/>
        </authorList>
    </citation>
    <scope>NUCLEOTIDE SEQUENCE</scope>
    <source>
        <strain evidence="22">AF72</strain>
    </source>
</reference>
<evidence type="ECO:0000256" key="15">
    <source>
        <dbReference type="PROSITE-ProRule" id="PRU00267"/>
    </source>
</evidence>
<dbReference type="SUPFAM" id="SSF82199">
    <property type="entry name" value="SET domain"/>
    <property type="match status" value="1"/>
</dbReference>
<feature type="domain" description="PHD-type" evidence="18">
    <location>
        <begin position="388"/>
        <end position="441"/>
    </location>
</feature>
<dbReference type="SUPFAM" id="SSF47095">
    <property type="entry name" value="HMG-box"/>
    <property type="match status" value="1"/>
</dbReference>
<evidence type="ECO:0000256" key="1">
    <source>
        <dbReference type="ARBA" id="ARBA00004123"/>
    </source>
</evidence>
<dbReference type="GO" id="GO:0042800">
    <property type="term" value="F:histone H3K4 methyltransferase activity"/>
    <property type="evidence" value="ECO:0007669"/>
    <property type="project" value="TreeGrafter"/>
</dbReference>
<keyword evidence="12" id="KW-0804">Transcription</keyword>
<keyword evidence="3" id="KW-0489">Methyltransferase</keyword>
<keyword evidence="7" id="KW-0677">Repeat</keyword>
<feature type="compositionally biased region" description="Low complexity" evidence="17">
    <location>
        <begin position="166"/>
        <end position="177"/>
    </location>
</feature>
<dbReference type="Gene3D" id="2.170.270.10">
    <property type="entry name" value="SET domain"/>
    <property type="match status" value="1"/>
</dbReference>
<dbReference type="PROSITE" id="PS50016">
    <property type="entry name" value="ZF_PHD_2"/>
    <property type="match status" value="2"/>
</dbReference>
<evidence type="ECO:0000256" key="3">
    <source>
        <dbReference type="ARBA" id="ARBA00022603"/>
    </source>
</evidence>
<dbReference type="Pfam" id="PF05964">
    <property type="entry name" value="FYRN"/>
    <property type="match status" value="1"/>
</dbReference>
<feature type="domain" description="SET" evidence="20">
    <location>
        <begin position="1843"/>
        <end position="1958"/>
    </location>
</feature>
<dbReference type="InterPro" id="IPR001965">
    <property type="entry name" value="Znf_PHD"/>
</dbReference>
<dbReference type="InterPro" id="IPR009071">
    <property type="entry name" value="HMG_box_dom"/>
</dbReference>
<keyword evidence="16" id="KW-0175">Coiled coil</keyword>
<accession>A0AA36FVI2</accession>
<dbReference type="PROSITE" id="PS50280">
    <property type="entry name" value="SET"/>
    <property type="match status" value="1"/>
</dbReference>
<feature type="region of interest" description="Disordered" evidence="17">
    <location>
        <begin position="1337"/>
        <end position="1363"/>
    </location>
</feature>
<feature type="compositionally biased region" description="Basic residues" evidence="17">
    <location>
        <begin position="200"/>
        <end position="213"/>
    </location>
</feature>
<dbReference type="Pfam" id="PF00628">
    <property type="entry name" value="PHD"/>
    <property type="match status" value="1"/>
</dbReference>
<evidence type="ECO:0000256" key="12">
    <source>
        <dbReference type="ARBA" id="ARBA00023163"/>
    </source>
</evidence>
<evidence type="ECO:0000256" key="8">
    <source>
        <dbReference type="ARBA" id="ARBA00022771"/>
    </source>
</evidence>
<dbReference type="Pfam" id="PF09011">
    <property type="entry name" value="HMG_box_2"/>
    <property type="match status" value="1"/>
</dbReference>
<organism evidence="22 23">
    <name type="scientific">Mesorhabditis spiculigera</name>
    <dbReference type="NCBI Taxonomy" id="96644"/>
    <lineage>
        <taxon>Eukaryota</taxon>
        <taxon>Metazoa</taxon>
        <taxon>Ecdysozoa</taxon>
        <taxon>Nematoda</taxon>
        <taxon>Chromadorea</taxon>
        <taxon>Rhabditida</taxon>
        <taxon>Rhabditina</taxon>
        <taxon>Rhabditomorpha</taxon>
        <taxon>Rhabditoidea</taxon>
        <taxon>Rhabditidae</taxon>
        <taxon>Mesorhabditinae</taxon>
        <taxon>Mesorhabditis</taxon>
    </lineage>
</organism>
<keyword evidence="2" id="KW-0597">Phosphoprotein</keyword>
<evidence type="ECO:0000313" key="23">
    <source>
        <dbReference type="Proteomes" id="UP001177023"/>
    </source>
</evidence>
<dbReference type="InterPro" id="IPR034732">
    <property type="entry name" value="EPHD"/>
</dbReference>
<feature type="domain" description="PHD-type" evidence="21">
    <location>
        <begin position="1404"/>
        <end position="1514"/>
    </location>
</feature>
<feature type="compositionally biased region" description="Basic residues" evidence="17">
    <location>
        <begin position="806"/>
        <end position="815"/>
    </location>
</feature>
<protein>
    <recommendedName>
        <fullName evidence="24">Histone-lysine N-methyltransferase</fullName>
    </recommendedName>
</protein>
<dbReference type="CDD" id="cd15513">
    <property type="entry name" value="PHD5_KMT2C_like"/>
    <property type="match status" value="1"/>
</dbReference>
<comment type="subcellular location">
    <subcellularLocation>
        <location evidence="1">Nucleus</location>
    </subcellularLocation>
</comment>
<feature type="region of interest" description="Disordered" evidence="17">
    <location>
        <begin position="1044"/>
        <end position="1066"/>
    </location>
</feature>
<keyword evidence="5" id="KW-0949">S-adenosyl-L-methionine</keyword>
<dbReference type="Gene3D" id="1.10.30.10">
    <property type="entry name" value="High mobility group box domain"/>
    <property type="match status" value="1"/>
</dbReference>
<feature type="compositionally biased region" description="Low complexity" evidence="17">
    <location>
        <begin position="818"/>
        <end position="837"/>
    </location>
</feature>
<evidence type="ECO:0000259" key="20">
    <source>
        <dbReference type="PROSITE" id="PS50280"/>
    </source>
</evidence>
<dbReference type="PANTHER" id="PTHR45888:SF6">
    <property type="entry name" value="HL01030P-RELATED"/>
    <property type="match status" value="1"/>
</dbReference>
<dbReference type="PANTHER" id="PTHR45888">
    <property type="entry name" value="HL01030P-RELATED"/>
    <property type="match status" value="1"/>
</dbReference>
<dbReference type="Gene3D" id="3.30.160.360">
    <property type="match status" value="1"/>
</dbReference>
<dbReference type="InterPro" id="IPR011011">
    <property type="entry name" value="Znf_FYVE_PHD"/>
</dbReference>
<dbReference type="Pfam" id="PF13771">
    <property type="entry name" value="zf-HC5HC2H"/>
    <property type="match status" value="1"/>
</dbReference>
<dbReference type="InterPro" id="IPR036910">
    <property type="entry name" value="HMG_box_dom_sf"/>
</dbReference>
<dbReference type="SMART" id="SM00249">
    <property type="entry name" value="PHD"/>
    <property type="match status" value="5"/>
</dbReference>
<feature type="compositionally biased region" description="Basic residues" evidence="17">
    <location>
        <begin position="266"/>
        <end position="277"/>
    </location>
</feature>
<keyword evidence="10" id="KW-0156">Chromatin regulator</keyword>
<evidence type="ECO:0008006" key="24">
    <source>
        <dbReference type="Google" id="ProtNLM"/>
    </source>
</evidence>
<dbReference type="PROSITE" id="PS51542">
    <property type="entry name" value="FYRN"/>
    <property type="match status" value="1"/>
</dbReference>
<feature type="non-terminal residue" evidence="22">
    <location>
        <position position="1958"/>
    </location>
</feature>
<keyword evidence="8 14" id="KW-0863">Zinc-finger</keyword>
<dbReference type="EMBL" id="CATQJA010001262">
    <property type="protein sequence ID" value="CAJ0566512.1"/>
    <property type="molecule type" value="Genomic_DNA"/>
</dbReference>
<dbReference type="InterPro" id="IPR046341">
    <property type="entry name" value="SET_dom_sf"/>
</dbReference>
<dbReference type="GO" id="GO:0003713">
    <property type="term" value="F:transcription coactivator activity"/>
    <property type="evidence" value="ECO:0007669"/>
    <property type="project" value="TreeGrafter"/>
</dbReference>
<evidence type="ECO:0000256" key="14">
    <source>
        <dbReference type="PROSITE-ProRule" id="PRU00146"/>
    </source>
</evidence>
<dbReference type="GO" id="GO:0032259">
    <property type="term" value="P:methylation"/>
    <property type="evidence" value="ECO:0007669"/>
    <property type="project" value="UniProtKB-KW"/>
</dbReference>
<dbReference type="GO" id="GO:0003677">
    <property type="term" value="F:DNA binding"/>
    <property type="evidence" value="ECO:0007669"/>
    <property type="project" value="UniProtKB-UniRule"/>
</dbReference>
<dbReference type="SMART" id="SM00317">
    <property type="entry name" value="SET"/>
    <property type="match status" value="1"/>
</dbReference>
<feature type="region of interest" description="Disordered" evidence="17">
    <location>
        <begin position="800"/>
        <end position="856"/>
    </location>
</feature>
<evidence type="ECO:0000256" key="6">
    <source>
        <dbReference type="ARBA" id="ARBA00022723"/>
    </source>
</evidence>
<feature type="domain" description="HMG box" evidence="19">
    <location>
        <begin position="749"/>
        <end position="815"/>
    </location>
</feature>
<evidence type="ECO:0000256" key="11">
    <source>
        <dbReference type="ARBA" id="ARBA00023015"/>
    </source>
</evidence>
<dbReference type="Pfam" id="PF05965">
    <property type="entry name" value="FYRC"/>
    <property type="match status" value="1"/>
</dbReference>
<keyword evidence="13 15" id="KW-0539">Nucleus</keyword>
<keyword evidence="4" id="KW-0808">Transferase</keyword>
<gene>
    <name evidence="22" type="ORF">MSPICULIGERA_LOCUS5111</name>
</gene>
<evidence type="ECO:0000256" key="10">
    <source>
        <dbReference type="ARBA" id="ARBA00022853"/>
    </source>
</evidence>
<dbReference type="InterPro" id="IPR019787">
    <property type="entry name" value="Znf_PHD-finger"/>
</dbReference>
<feature type="domain" description="PHD-type" evidence="18">
    <location>
        <begin position="457"/>
        <end position="521"/>
    </location>
</feature>